<dbReference type="InterPro" id="IPR050595">
    <property type="entry name" value="Bact_response_regulator"/>
</dbReference>
<dbReference type="SUPFAM" id="SSF46689">
    <property type="entry name" value="Homeodomain-like"/>
    <property type="match status" value="1"/>
</dbReference>
<dbReference type="GO" id="GO:0000160">
    <property type="term" value="P:phosphorelay signal transduction system"/>
    <property type="evidence" value="ECO:0007669"/>
    <property type="project" value="UniProtKB-KW"/>
</dbReference>
<dbReference type="eggNOG" id="COG4566">
    <property type="taxonomic scope" value="Bacteria"/>
</dbReference>
<keyword evidence="2" id="KW-0902">Two-component regulatory system</keyword>
<name>F0S2U9_DESTD</name>
<dbReference type="InterPro" id="IPR011006">
    <property type="entry name" value="CheY-like_superfamily"/>
</dbReference>
<feature type="domain" description="Response regulatory" evidence="6">
    <location>
        <begin position="2"/>
        <end position="118"/>
    </location>
</feature>
<keyword evidence="8" id="KW-1185">Reference proteome</keyword>
<keyword evidence="1 5" id="KW-0597">Phosphoprotein</keyword>
<evidence type="ECO:0000256" key="2">
    <source>
        <dbReference type="ARBA" id="ARBA00023012"/>
    </source>
</evidence>
<dbReference type="HOGENOM" id="CLU_000445_69_6_0"/>
<dbReference type="STRING" id="868864.Dester_0520"/>
<dbReference type="SUPFAM" id="SSF52172">
    <property type="entry name" value="CheY-like"/>
    <property type="match status" value="1"/>
</dbReference>
<dbReference type="KEGG" id="dte:Dester_0520"/>
<dbReference type="GO" id="GO:0043565">
    <property type="term" value="F:sequence-specific DNA binding"/>
    <property type="evidence" value="ECO:0007669"/>
    <property type="project" value="InterPro"/>
</dbReference>
<dbReference type="PANTHER" id="PTHR44591:SF14">
    <property type="entry name" value="PROTEIN PILG"/>
    <property type="match status" value="1"/>
</dbReference>
<evidence type="ECO:0000313" key="7">
    <source>
        <dbReference type="EMBL" id="ADY73171.1"/>
    </source>
</evidence>
<evidence type="ECO:0000259" key="6">
    <source>
        <dbReference type="PROSITE" id="PS50110"/>
    </source>
</evidence>
<evidence type="ECO:0000256" key="4">
    <source>
        <dbReference type="ARBA" id="ARBA00023163"/>
    </source>
</evidence>
<evidence type="ECO:0000313" key="8">
    <source>
        <dbReference type="Proteomes" id="UP000007102"/>
    </source>
</evidence>
<reference evidence="7 8" key="1">
    <citation type="journal article" date="2011" name="Stand. Genomic Sci.">
        <title>Complete genome sequence of the thermophilic sulfur-reducer Desulfurobacterium thermolithotrophum type strain (BSA(T)) from a deep-sea hydrothermal vent.</title>
        <authorList>
            <person name="Goker M."/>
            <person name="Daligault H."/>
            <person name="Mwirichia R."/>
            <person name="Lapidus A."/>
            <person name="Lucas S."/>
            <person name="Deshpande S."/>
            <person name="Pagani I."/>
            <person name="Tapia R."/>
            <person name="Cheng J.F."/>
            <person name="Goodwin L."/>
            <person name="Pitluck S."/>
            <person name="Liolios K."/>
            <person name="Ivanova N."/>
            <person name="Mavromatis K."/>
            <person name="Mikhailova N."/>
            <person name="Pati A."/>
            <person name="Chen A."/>
            <person name="Palaniappan K."/>
            <person name="Han C."/>
            <person name="Land M."/>
            <person name="Hauser L."/>
            <person name="Pan C."/>
            <person name="Brambilla E.M."/>
            <person name="Rohde M."/>
            <person name="Spring S."/>
            <person name="Sikorski J."/>
            <person name="Wirth R."/>
            <person name="Detter J.C."/>
            <person name="Woyke T."/>
            <person name="Bristow J."/>
            <person name="Eisen J.A."/>
            <person name="Markowitz V."/>
            <person name="Hugenholtz P."/>
            <person name="Kyrpides N.C."/>
            <person name="Klenk H.P."/>
        </authorList>
    </citation>
    <scope>NUCLEOTIDE SEQUENCE [LARGE SCALE GENOMIC DNA]</scope>
    <source>
        <strain evidence="8">DSM 11699 / BSA</strain>
    </source>
</reference>
<evidence type="ECO:0000256" key="1">
    <source>
        <dbReference type="ARBA" id="ARBA00022553"/>
    </source>
</evidence>
<dbReference type="AlphaFoldDB" id="F0S2U9"/>
<gene>
    <name evidence="7" type="ordered locus">Dester_0520</name>
</gene>
<dbReference type="InterPro" id="IPR001789">
    <property type="entry name" value="Sig_transdc_resp-reg_receiver"/>
</dbReference>
<proteinExistence type="predicted"/>
<dbReference type="Proteomes" id="UP000007102">
    <property type="component" value="Chromosome"/>
</dbReference>
<dbReference type="InterPro" id="IPR009057">
    <property type="entry name" value="Homeodomain-like_sf"/>
</dbReference>
<dbReference type="InParanoid" id="F0S2U9"/>
<dbReference type="PROSITE" id="PS50110">
    <property type="entry name" value="RESPONSE_REGULATORY"/>
    <property type="match status" value="1"/>
</dbReference>
<feature type="modified residue" description="4-aspartylphosphate" evidence="5">
    <location>
        <position position="51"/>
    </location>
</feature>
<evidence type="ECO:0000256" key="5">
    <source>
        <dbReference type="PROSITE-ProRule" id="PRU00169"/>
    </source>
</evidence>
<dbReference type="Gene3D" id="1.10.10.60">
    <property type="entry name" value="Homeodomain-like"/>
    <property type="match status" value="1"/>
</dbReference>
<protein>
    <submittedName>
        <fullName evidence="7">Two component transcriptional regulator, Fis family</fullName>
    </submittedName>
</protein>
<dbReference type="eggNOG" id="COG2204">
    <property type="taxonomic scope" value="Bacteria"/>
</dbReference>
<dbReference type="FunFam" id="3.40.50.2300:FF:000018">
    <property type="entry name" value="DNA-binding transcriptional regulator NtrC"/>
    <property type="match status" value="1"/>
</dbReference>
<accession>F0S2U9</accession>
<dbReference type="Pfam" id="PF02954">
    <property type="entry name" value="HTH_8"/>
    <property type="match status" value="1"/>
</dbReference>
<evidence type="ECO:0000256" key="3">
    <source>
        <dbReference type="ARBA" id="ARBA00023015"/>
    </source>
</evidence>
<dbReference type="Gene3D" id="3.40.50.2300">
    <property type="match status" value="1"/>
</dbReference>
<organism evidence="7 8">
    <name type="scientific">Desulfurobacterium thermolithotrophum (strain DSM 11699 / BSA)</name>
    <dbReference type="NCBI Taxonomy" id="868864"/>
    <lineage>
        <taxon>Bacteria</taxon>
        <taxon>Pseudomonadati</taxon>
        <taxon>Aquificota</taxon>
        <taxon>Aquificia</taxon>
        <taxon>Desulfurobacteriales</taxon>
        <taxon>Desulfurobacteriaceae</taxon>
        <taxon>Desulfurobacterium</taxon>
    </lineage>
</organism>
<dbReference type="RefSeq" id="WP_013638129.1">
    <property type="nucleotide sequence ID" value="NC_015185.1"/>
</dbReference>
<keyword evidence="4" id="KW-0804">Transcription</keyword>
<dbReference type="InterPro" id="IPR002197">
    <property type="entry name" value="HTH_Fis"/>
</dbReference>
<dbReference type="OrthoDB" id="9808843at2"/>
<keyword evidence="3" id="KW-0805">Transcription regulation</keyword>
<dbReference type="EMBL" id="CP002543">
    <property type="protein sequence ID" value="ADY73171.1"/>
    <property type="molecule type" value="Genomic_DNA"/>
</dbReference>
<reference evidence="8" key="2">
    <citation type="submission" date="2011-02" db="EMBL/GenBank/DDBJ databases">
        <title>The complete genome of Desulfurobacterium thermolithotrophum DSM 11699.</title>
        <authorList>
            <consortium name="US DOE Joint Genome Institute (JGI-PGF)"/>
            <person name="Lucas S."/>
            <person name="Copeland A."/>
            <person name="Lapidus A."/>
            <person name="Bruce D."/>
            <person name="Goodwin L."/>
            <person name="Pitluck S."/>
            <person name="Kyrpides N."/>
            <person name="Mavromatis K."/>
            <person name="Pagani I."/>
            <person name="Ivanova N."/>
            <person name="Mikhailova N."/>
            <person name="Daligault H."/>
            <person name="Detter J.C."/>
            <person name="Tapia R."/>
            <person name="Han C."/>
            <person name="Land M."/>
            <person name="Hauser L."/>
            <person name="Markowitz V."/>
            <person name="Cheng J.-F."/>
            <person name="Hugenholtz P."/>
            <person name="Woyke T."/>
            <person name="Wu D."/>
            <person name="Spring S."/>
            <person name="Brambilla E."/>
            <person name="Klenk H.-P."/>
            <person name="Eisen J.A."/>
        </authorList>
    </citation>
    <scope>NUCLEOTIDE SEQUENCE [LARGE SCALE GENOMIC DNA]</scope>
    <source>
        <strain evidence="8">DSM 11699 / BSA</strain>
    </source>
</reference>
<dbReference type="Pfam" id="PF00072">
    <property type="entry name" value="Response_reg"/>
    <property type="match status" value="1"/>
</dbReference>
<sequence>MKVLIVDDERTIRETVKEILEDEGFEIFIEEAGSKVIGAIEKLKPDILILDLFLPGISGMEILKELHERGITQSLAVVIISGHGTVETSVKAMKLGAFDFLEKPIKYDKLIEVIEDAKKYLSSENSIGGAVDYLSNLPLKKAKEEFEKTYIKQVLKRFNGDLKKAATFMEIDISNLYRKLNKYGLNQ</sequence>
<dbReference type="PANTHER" id="PTHR44591">
    <property type="entry name" value="STRESS RESPONSE REGULATOR PROTEIN 1"/>
    <property type="match status" value="1"/>
</dbReference>
<dbReference type="SMART" id="SM00448">
    <property type="entry name" value="REC"/>
    <property type="match status" value="1"/>
</dbReference>